<evidence type="ECO:0000313" key="1">
    <source>
        <dbReference type="EMBL" id="URZ09951.1"/>
    </source>
</evidence>
<dbReference type="Proteomes" id="UP000190951">
    <property type="component" value="Chromosome"/>
</dbReference>
<reference evidence="1 2" key="1">
    <citation type="submission" date="2022-04" db="EMBL/GenBank/DDBJ databases">
        <title>Genome sequence of C. roseum typestrain.</title>
        <authorList>
            <person name="Poehlein A."/>
            <person name="Schoch T."/>
            <person name="Duerre P."/>
            <person name="Daniel R."/>
        </authorList>
    </citation>
    <scope>NUCLEOTIDE SEQUENCE [LARGE SCALE GENOMIC DNA]</scope>
    <source>
        <strain evidence="1 2">DSM 7320</strain>
    </source>
</reference>
<dbReference type="KEGG" id="crw:CROST_006590"/>
<dbReference type="AlphaFoldDB" id="A0A1S8MAL3"/>
<gene>
    <name evidence="1" type="ORF">CROST_006590</name>
</gene>
<dbReference type="EMBL" id="CP096983">
    <property type="protein sequence ID" value="URZ09951.1"/>
    <property type="molecule type" value="Genomic_DNA"/>
</dbReference>
<accession>A0A1S8MAL3</accession>
<dbReference type="RefSeq" id="WP_077833483.1">
    <property type="nucleotide sequence ID" value="NZ_CP096983.1"/>
</dbReference>
<name>A0A1S8MAL3_9CLOT</name>
<proteinExistence type="predicted"/>
<evidence type="ECO:0000313" key="2">
    <source>
        <dbReference type="Proteomes" id="UP000190951"/>
    </source>
</evidence>
<keyword evidence="2" id="KW-1185">Reference proteome</keyword>
<organism evidence="1 2">
    <name type="scientific">Clostridium felsineum</name>
    <dbReference type="NCBI Taxonomy" id="36839"/>
    <lineage>
        <taxon>Bacteria</taxon>
        <taxon>Bacillati</taxon>
        <taxon>Bacillota</taxon>
        <taxon>Clostridia</taxon>
        <taxon>Eubacteriales</taxon>
        <taxon>Clostridiaceae</taxon>
        <taxon>Clostridium</taxon>
    </lineage>
</organism>
<protein>
    <submittedName>
        <fullName evidence="1">Uncharacterized protein</fullName>
    </submittedName>
</protein>
<sequence>MNINSINFTSQTAKTYKNSDNKNPNDTFSDKLNDAVTDDTGYASLLNEINNEPKDDREEDRKLYEVLKYHGFDCKGHSLQWVKGHCGLVTFPPITVPGHIRTAYNNYINNLPLSTEEKAKISFDLATEYGLYIKNNPNAAISVSYNTDSMKELINHLMNNNENYNNSKDFSSMRIYENTKILLNNFMNILN</sequence>